<dbReference type="AlphaFoldDB" id="K6WK44"/>
<evidence type="ECO:0008006" key="5">
    <source>
        <dbReference type="Google" id="ProtNLM"/>
    </source>
</evidence>
<dbReference type="Gene3D" id="2.60.40.1650">
    <property type="entry name" value="Porin MspA (Ig-like beta-sandwich domain)"/>
    <property type="match status" value="1"/>
</dbReference>
<organism evidence="3 4">
    <name type="scientific">Gordonia rhizosphera NBRC 16068</name>
    <dbReference type="NCBI Taxonomy" id="1108045"/>
    <lineage>
        <taxon>Bacteria</taxon>
        <taxon>Bacillati</taxon>
        <taxon>Actinomycetota</taxon>
        <taxon>Actinomycetes</taxon>
        <taxon>Mycobacteriales</taxon>
        <taxon>Gordoniaceae</taxon>
        <taxon>Gordonia</taxon>
    </lineage>
</organism>
<keyword evidence="4" id="KW-1185">Reference proteome</keyword>
<dbReference type="RefSeq" id="WP_006337084.1">
    <property type="nucleotide sequence ID" value="NZ_BAHC01000182.1"/>
</dbReference>
<gene>
    <name evidence="3" type="ORF">GORHZ_182_00350</name>
</gene>
<dbReference type="Proteomes" id="UP000008363">
    <property type="component" value="Unassembled WGS sequence"/>
</dbReference>
<evidence type="ECO:0000256" key="1">
    <source>
        <dbReference type="ARBA" id="ARBA00022729"/>
    </source>
</evidence>
<dbReference type="eggNOG" id="ENOG5032JHI">
    <property type="taxonomic scope" value="Bacteria"/>
</dbReference>
<protein>
    <recommendedName>
        <fullName evidence="5">MspA family protein</fullName>
    </recommendedName>
</protein>
<dbReference type="InterPro" id="IPR036435">
    <property type="entry name" value="Leukocidin/porin_MspA_sf"/>
</dbReference>
<accession>K6WK44</accession>
<comment type="caution">
    <text evidence="3">The sequence shown here is derived from an EMBL/GenBank/DDBJ whole genome shotgun (WGS) entry which is preliminary data.</text>
</comment>
<feature type="signal peptide" evidence="2">
    <location>
        <begin position="1"/>
        <end position="22"/>
    </location>
</feature>
<evidence type="ECO:0000256" key="2">
    <source>
        <dbReference type="SAM" id="SignalP"/>
    </source>
</evidence>
<evidence type="ECO:0000313" key="3">
    <source>
        <dbReference type="EMBL" id="GAB92532.1"/>
    </source>
</evidence>
<dbReference type="EMBL" id="BAHC01000182">
    <property type="protein sequence ID" value="GAB92532.1"/>
    <property type="molecule type" value="Genomic_DNA"/>
</dbReference>
<dbReference type="InterPro" id="IPR015286">
    <property type="entry name" value="Porin_fam_mycobact-type"/>
</dbReference>
<feature type="chain" id="PRO_5038703654" description="MspA family protein" evidence="2">
    <location>
        <begin position="23"/>
        <end position="203"/>
    </location>
</feature>
<reference evidence="3 4" key="1">
    <citation type="submission" date="2012-08" db="EMBL/GenBank/DDBJ databases">
        <title>Whole genome shotgun sequence of Gordonia rhizosphera NBRC 16068.</title>
        <authorList>
            <person name="Takarada H."/>
            <person name="Isaki S."/>
            <person name="Hosoyama A."/>
            <person name="Tsuchikane K."/>
            <person name="Katsumata H."/>
            <person name="Baba S."/>
            <person name="Ohji S."/>
            <person name="Yamazaki S."/>
            <person name="Fujita N."/>
        </authorList>
    </citation>
    <scope>NUCLEOTIDE SEQUENCE [LARGE SCALE GENOMIC DNA]</scope>
    <source>
        <strain evidence="3 4">NBRC 16068</strain>
    </source>
</reference>
<keyword evidence="1 2" id="KW-0732">Signal</keyword>
<evidence type="ECO:0000313" key="4">
    <source>
        <dbReference type="Proteomes" id="UP000008363"/>
    </source>
</evidence>
<dbReference type="Pfam" id="PF09203">
    <property type="entry name" value="MspA"/>
    <property type="match status" value="1"/>
</dbReference>
<name>K6WK44_9ACTN</name>
<sequence>MKKWFAVVAALVAATVAGPVLAGPASAAGLPNGYKRVSEGAVTVQTWRTGESALPALSMAANGAGRSAVLSGKITTTLSKGTGKLRVGYLVGCQVSLGNLTAGLSSTISATPTVTGTVSFPLAPGEIKLVQLSTQNITGGHAMYQYSGLEVQVQGCGGAAQARSYARVEAVEGYEIDASNTTNIGGTGAYVQSTLYGQPFSLS</sequence>
<dbReference type="SUPFAM" id="SSF56959">
    <property type="entry name" value="Leukocidin-like"/>
    <property type="match status" value="1"/>
</dbReference>
<proteinExistence type="predicted"/>